<accession>A0A2P5DVG1</accession>
<dbReference type="AlphaFoldDB" id="A0A2P5DVG1"/>
<name>A0A2P5DVG1_PARAD</name>
<gene>
    <name evidence="1" type="ORF">PanWU01x14_029020</name>
</gene>
<proteinExistence type="predicted"/>
<sequence length="29" mass="2984">MSMSLSSSSPVAVTAFMSSVSGMSMFLSH</sequence>
<evidence type="ECO:0000313" key="2">
    <source>
        <dbReference type="Proteomes" id="UP000237105"/>
    </source>
</evidence>
<comment type="caution">
    <text evidence="1">The sequence shown here is derived from an EMBL/GenBank/DDBJ whole genome shotgun (WGS) entry which is preliminary data.</text>
</comment>
<dbReference type="EMBL" id="JXTB01000014">
    <property type="protein sequence ID" value="PON77283.1"/>
    <property type="molecule type" value="Genomic_DNA"/>
</dbReference>
<evidence type="ECO:0000313" key="1">
    <source>
        <dbReference type="EMBL" id="PON77283.1"/>
    </source>
</evidence>
<dbReference type="Proteomes" id="UP000237105">
    <property type="component" value="Unassembled WGS sequence"/>
</dbReference>
<organism evidence="1 2">
    <name type="scientific">Parasponia andersonii</name>
    <name type="common">Sponia andersonii</name>
    <dbReference type="NCBI Taxonomy" id="3476"/>
    <lineage>
        <taxon>Eukaryota</taxon>
        <taxon>Viridiplantae</taxon>
        <taxon>Streptophyta</taxon>
        <taxon>Embryophyta</taxon>
        <taxon>Tracheophyta</taxon>
        <taxon>Spermatophyta</taxon>
        <taxon>Magnoliopsida</taxon>
        <taxon>eudicotyledons</taxon>
        <taxon>Gunneridae</taxon>
        <taxon>Pentapetalae</taxon>
        <taxon>rosids</taxon>
        <taxon>fabids</taxon>
        <taxon>Rosales</taxon>
        <taxon>Cannabaceae</taxon>
        <taxon>Parasponia</taxon>
    </lineage>
</organism>
<protein>
    <submittedName>
        <fullName evidence="1">Uncharacterized protein</fullName>
    </submittedName>
</protein>
<keyword evidence="2" id="KW-1185">Reference proteome</keyword>
<reference evidence="2" key="1">
    <citation type="submission" date="2016-06" db="EMBL/GenBank/DDBJ databases">
        <title>Parallel loss of symbiosis genes in relatives of nitrogen-fixing non-legume Parasponia.</title>
        <authorList>
            <person name="Van Velzen R."/>
            <person name="Holmer R."/>
            <person name="Bu F."/>
            <person name="Rutten L."/>
            <person name="Van Zeijl A."/>
            <person name="Liu W."/>
            <person name="Santuari L."/>
            <person name="Cao Q."/>
            <person name="Sharma T."/>
            <person name="Shen D."/>
            <person name="Roswanjaya Y."/>
            <person name="Wardhani T."/>
            <person name="Kalhor M.S."/>
            <person name="Jansen J."/>
            <person name="Van den Hoogen J."/>
            <person name="Gungor B."/>
            <person name="Hartog M."/>
            <person name="Hontelez J."/>
            <person name="Verver J."/>
            <person name="Yang W.-C."/>
            <person name="Schijlen E."/>
            <person name="Repin R."/>
            <person name="Schilthuizen M."/>
            <person name="Schranz E."/>
            <person name="Heidstra R."/>
            <person name="Miyata K."/>
            <person name="Fedorova E."/>
            <person name="Kohlen W."/>
            <person name="Bisseling T."/>
            <person name="Smit S."/>
            <person name="Geurts R."/>
        </authorList>
    </citation>
    <scope>NUCLEOTIDE SEQUENCE [LARGE SCALE GENOMIC DNA]</scope>
    <source>
        <strain evidence="2">cv. WU1-14</strain>
    </source>
</reference>